<evidence type="ECO:0000256" key="1">
    <source>
        <dbReference type="SAM" id="SignalP"/>
    </source>
</evidence>
<organism evidence="2 3">
    <name type="scientific">Aromatoleum tolulyticum</name>
    <dbReference type="NCBI Taxonomy" id="34027"/>
    <lineage>
        <taxon>Bacteria</taxon>
        <taxon>Pseudomonadati</taxon>
        <taxon>Pseudomonadota</taxon>
        <taxon>Betaproteobacteria</taxon>
        <taxon>Rhodocyclales</taxon>
        <taxon>Rhodocyclaceae</taxon>
        <taxon>Aromatoleum</taxon>
    </lineage>
</organism>
<feature type="chain" id="PRO_5012116694" evidence="1">
    <location>
        <begin position="23"/>
        <end position="317"/>
    </location>
</feature>
<proteinExistence type="predicted"/>
<protein>
    <submittedName>
        <fullName evidence="2">Uncharacterized protein</fullName>
    </submittedName>
</protein>
<gene>
    <name evidence="2" type="ORF">SAMN05421829_102223</name>
</gene>
<dbReference type="EMBL" id="FTMD01000002">
    <property type="protein sequence ID" value="SIQ08504.1"/>
    <property type="molecule type" value="Genomic_DNA"/>
</dbReference>
<feature type="signal peptide" evidence="1">
    <location>
        <begin position="1"/>
        <end position="22"/>
    </location>
</feature>
<reference evidence="3" key="1">
    <citation type="submission" date="2017-01" db="EMBL/GenBank/DDBJ databases">
        <authorList>
            <person name="Varghese N."/>
            <person name="Submissions S."/>
        </authorList>
    </citation>
    <scope>NUCLEOTIDE SEQUENCE [LARGE SCALE GENOMIC DNA]</scope>
    <source>
        <strain evidence="3">ATCC 51758</strain>
    </source>
</reference>
<keyword evidence="1" id="KW-0732">Signal</keyword>
<dbReference type="AlphaFoldDB" id="A0A1N6PVV7"/>
<evidence type="ECO:0000313" key="2">
    <source>
        <dbReference type="EMBL" id="SIQ08504.1"/>
    </source>
</evidence>
<name>A0A1N6PVV7_9RHOO</name>
<dbReference type="STRING" id="34027.SAMN05421829_102223"/>
<dbReference type="Proteomes" id="UP000186819">
    <property type="component" value="Unassembled WGS sequence"/>
</dbReference>
<evidence type="ECO:0000313" key="3">
    <source>
        <dbReference type="Proteomes" id="UP000186819"/>
    </source>
</evidence>
<sequence>MRRGLASCVLLGYLASGWAAGAGEQGAPQSAGSGLSILDRSRSMVHDFTEGVARHVDGWFGDKPFEQGGSVSGRIGFKFLTRQHESPDASFRFGAKLDMPNVKEQTYLFFGQENERELVIDQPEPFTRRELLLAEDRKQDQTFFAGVGYALRDNIDFRAGLRSGIKPYAQARYKKGWALGERNHFDFRETLFWNRKDGVGSTTALSFGHGFTRSLAFRWQLAGTISDETDGLAWSNSMGIFKSLGDQRIVSLEALIGGATAGSDNVSETGIRAVWKQPVYRDWTLVEVSLGHFWPQGDAKDENRRGWALGVGFEILF</sequence>
<keyword evidence="3" id="KW-1185">Reference proteome</keyword>
<accession>A0A1N6PVV7</accession>